<comment type="similarity">
    <text evidence="1">Belongs to the LeuD family. LeuD type 2 subfamily.</text>
</comment>
<dbReference type="Gene3D" id="3.20.19.10">
    <property type="entry name" value="Aconitase, domain 4"/>
    <property type="match status" value="1"/>
</dbReference>
<dbReference type="InterPro" id="IPR011827">
    <property type="entry name" value="LeuD_type2/HacB/DmdB"/>
</dbReference>
<dbReference type="Proteomes" id="UP000581769">
    <property type="component" value="Unassembled WGS sequence"/>
</dbReference>
<evidence type="ECO:0000256" key="2">
    <source>
        <dbReference type="ARBA" id="ARBA00017233"/>
    </source>
</evidence>
<dbReference type="AlphaFoldDB" id="A0A840J8F9"/>
<proteinExistence type="inferred from homology"/>
<evidence type="ECO:0000256" key="1">
    <source>
        <dbReference type="ARBA" id="ARBA00009869"/>
    </source>
</evidence>
<dbReference type="EMBL" id="JACHMG010000001">
    <property type="protein sequence ID" value="MBB4689657.1"/>
    <property type="molecule type" value="Genomic_DNA"/>
</dbReference>
<dbReference type="GO" id="GO:0016836">
    <property type="term" value="F:hydro-lyase activity"/>
    <property type="evidence" value="ECO:0007669"/>
    <property type="project" value="InterPro"/>
</dbReference>
<comment type="caution">
    <text evidence="7">The sequence shown here is derived from an EMBL/GenBank/DDBJ whole genome shotgun (WGS) entry which is preliminary data.</text>
</comment>
<protein>
    <recommendedName>
        <fullName evidence="2">3-isopropylmalate dehydratase small subunit</fullName>
    </recommendedName>
    <alternativeName>
        <fullName evidence="4">Alpha-IPM isomerase</fullName>
    </alternativeName>
    <alternativeName>
        <fullName evidence="5">Isopropylmalate isomerase</fullName>
    </alternativeName>
</protein>
<reference evidence="7 8" key="1">
    <citation type="submission" date="2020-08" db="EMBL/GenBank/DDBJ databases">
        <title>Sequencing the genomes of 1000 actinobacteria strains.</title>
        <authorList>
            <person name="Klenk H.-P."/>
        </authorList>
    </citation>
    <scope>NUCLEOTIDE SEQUENCE [LARGE SCALE GENOMIC DNA]</scope>
    <source>
        <strain evidence="7 8">DSM 45859</strain>
    </source>
</reference>
<evidence type="ECO:0000313" key="7">
    <source>
        <dbReference type="EMBL" id="MBB4689657.1"/>
    </source>
</evidence>
<dbReference type="NCBIfam" id="TIGR02087">
    <property type="entry name" value="LEUD_arch"/>
    <property type="match status" value="1"/>
</dbReference>
<sequence>MSGIVEGRVWIVGDSVNTDAMYPAFALKMPYAEAAQHVFHQLRPGWTDEVRPGDIVVAGHNFGIGSSRPVSKLFTELGVAALIAEEFNSLFYRNCINYGLPALTVPGVATAFHDGEIARLDITEGVVENRTTGARFDVPALPAMLLDILDAGGLMPRLARDGYLPA</sequence>
<gene>
    <name evidence="7" type="ORF">BJY18_007142</name>
</gene>
<accession>A0A840J8F9</accession>
<organism evidence="7 8">
    <name type="scientific">Amycolatopsis jiangsuensis</name>
    <dbReference type="NCBI Taxonomy" id="1181879"/>
    <lineage>
        <taxon>Bacteria</taxon>
        <taxon>Bacillati</taxon>
        <taxon>Actinomycetota</taxon>
        <taxon>Actinomycetes</taxon>
        <taxon>Pseudonocardiales</taxon>
        <taxon>Pseudonocardiaceae</taxon>
        <taxon>Amycolatopsis</taxon>
    </lineage>
</organism>
<evidence type="ECO:0000256" key="5">
    <source>
        <dbReference type="ARBA" id="ARBA00033368"/>
    </source>
</evidence>
<evidence type="ECO:0000259" key="6">
    <source>
        <dbReference type="Pfam" id="PF00694"/>
    </source>
</evidence>
<name>A0A840J8F9_9PSEU</name>
<dbReference type="Pfam" id="PF00694">
    <property type="entry name" value="Aconitase_C"/>
    <property type="match status" value="1"/>
</dbReference>
<evidence type="ECO:0000313" key="8">
    <source>
        <dbReference type="Proteomes" id="UP000581769"/>
    </source>
</evidence>
<feature type="domain" description="Aconitase A/isopropylmalate dehydratase small subunit swivel" evidence="6">
    <location>
        <begin position="53"/>
        <end position="104"/>
    </location>
</feature>
<dbReference type="PANTHER" id="PTHR43345:SF2">
    <property type="entry name" value="3-ISOPROPYLMALATE DEHYDRATASE SMALL SUBUNIT 1"/>
    <property type="match status" value="1"/>
</dbReference>
<keyword evidence="8" id="KW-1185">Reference proteome</keyword>
<dbReference type="PANTHER" id="PTHR43345">
    <property type="entry name" value="3-ISOPROPYLMALATE DEHYDRATASE SMALL SUBUNIT 2-RELATED-RELATED"/>
    <property type="match status" value="1"/>
</dbReference>
<dbReference type="RefSeq" id="WP_184784150.1">
    <property type="nucleotide sequence ID" value="NZ_JACHMG010000001.1"/>
</dbReference>
<dbReference type="SUPFAM" id="SSF52016">
    <property type="entry name" value="LeuD/IlvD-like"/>
    <property type="match status" value="1"/>
</dbReference>
<dbReference type="InterPro" id="IPR015928">
    <property type="entry name" value="Aconitase/3IPM_dehydase_swvl"/>
</dbReference>
<dbReference type="InterPro" id="IPR000573">
    <property type="entry name" value="AconitaseA/IPMdHydase_ssu_swvl"/>
</dbReference>
<dbReference type="InterPro" id="IPR050075">
    <property type="entry name" value="LeuD"/>
</dbReference>
<evidence type="ECO:0000256" key="4">
    <source>
        <dbReference type="ARBA" id="ARBA00031631"/>
    </source>
</evidence>
<evidence type="ECO:0000256" key="3">
    <source>
        <dbReference type="ARBA" id="ARBA00023239"/>
    </source>
</evidence>
<keyword evidence="3 7" id="KW-0456">Lyase</keyword>